<accession>A0A699Z9L8</accession>
<dbReference type="AlphaFoldDB" id="A0A699Z9L8"/>
<comment type="caution">
    <text evidence="1">The sequence shown here is derived from an EMBL/GenBank/DDBJ whole genome shotgun (WGS) entry which is preliminary data.</text>
</comment>
<organism evidence="1 2">
    <name type="scientific">Haematococcus lacustris</name>
    <name type="common">Green alga</name>
    <name type="synonym">Haematococcus pluvialis</name>
    <dbReference type="NCBI Taxonomy" id="44745"/>
    <lineage>
        <taxon>Eukaryota</taxon>
        <taxon>Viridiplantae</taxon>
        <taxon>Chlorophyta</taxon>
        <taxon>core chlorophytes</taxon>
        <taxon>Chlorophyceae</taxon>
        <taxon>CS clade</taxon>
        <taxon>Chlamydomonadales</taxon>
        <taxon>Haematococcaceae</taxon>
        <taxon>Haematococcus</taxon>
    </lineage>
</organism>
<dbReference type="InterPro" id="IPR006059">
    <property type="entry name" value="SBP"/>
</dbReference>
<evidence type="ECO:0000313" key="2">
    <source>
        <dbReference type="Proteomes" id="UP000485058"/>
    </source>
</evidence>
<reference evidence="1 2" key="1">
    <citation type="submission" date="2020-02" db="EMBL/GenBank/DDBJ databases">
        <title>Draft genome sequence of Haematococcus lacustris strain NIES-144.</title>
        <authorList>
            <person name="Morimoto D."/>
            <person name="Nakagawa S."/>
            <person name="Yoshida T."/>
            <person name="Sawayama S."/>
        </authorList>
    </citation>
    <scope>NUCLEOTIDE SEQUENCE [LARGE SCALE GENOMIC DNA]</scope>
    <source>
        <strain evidence="1 2">NIES-144</strain>
    </source>
</reference>
<dbReference type="Gene3D" id="3.40.190.10">
    <property type="entry name" value="Periplasmic binding protein-like II"/>
    <property type="match status" value="2"/>
</dbReference>
<keyword evidence="2" id="KW-1185">Reference proteome</keyword>
<evidence type="ECO:0000313" key="1">
    <source>
        <dbReference type="EMBL" id="GFH19357.1"/>
    </source>
</evidence>
<dbReference type="SUPFAM" id="SSF53850">
    <property type="entry name" value="Periplasmic binding protein-like II"/>
    <property type="match status" value="1"/>
</dbReference>
<dbReference type="Proteomes" id="UP000485058">
    <property type="component" value="Unassembled WGS sequence"/>
</dbReference>
<sequence length="521" mass="57277">MHMNMQVTTACPFLTRTVRQASMSSLQRAGTVLRQTRAPFLSALLSFSLLCNLQLAHSQAPPSNDAASLCPEPRMDCVSLQQKSISDWLQLRANQEVLNVTQAQLLAQSWGSNFLSCIGNTSFVPLRVGACISILSKSALEWHEAGWVSDNACSVCPRLRLVRVLSTVMTVMQTYRLYIWRDRLPIAAILEQSSASFYNVTGILVAITIFANQADMIKEVIFQAEQGTRTFDMLLLDPVNFVTLASMGALQDLTALVTADNTLQWEDVQFLHRKINSNFGGEVLGMPFVPQVPVMLYRRDVVARLNVSLPHTYEELLEFATRVNGTPYWDAATNQTQRLWGLCSSSGFAEAFDLGDVFGSGVQYKGASQGMVYDPATMTPLANSSAMIRALSLWQRLIRYHKKSLSTPALLQGPCALTIELAFKAKVRQHLQGSVRQSGPGSLSTQSLPSECLHCTLVTDSNDTFRPQHLHHQPAEAEAGPSLGVGYSLELTWQTCTNCELMTAHMETHTTVPQAVAAAGT</sequence>
<protein>
    <submittedName>
        <fullName evidence="1">Guanylate cyclase domain-containing protein</fullName>
    </submittedName>
</protein>
<proteinExistence type="predicted"/>
<dbReference type="InterPro" id="IPR050490">
    <property type="entry name" value="Bact_solute-bd_prot1"/>
</dbReference>
<gene>
    <name evidence="1" type="ORF">HaLaN_16294</name>
</gene>
<dbReference type="PANTHER" id="PTHR43649">
    <property type="entry name" value="ARABINOSE-BINDING PROTEIN-RELATED"/>
    <property type="match status" value="1"/>
</dbReference>
<dbReference type="PANTHER" id="PTHR43649:SF12">
    <property type="entry name" value="DIACETYLCHITOBIOSE BINDING PROTEIN DASA"/>
    <property type="match status" value="1"/>
</dbReference>
<name>A0A699Z9L8_HAELA</name>
<dbReference type="Pfam" id="PF13416">
    <property type="entry name" value="SBP_bac_8"/>
    <property type="match status" value="1"/>
</dbReference>
<dbReference type="EMBL" id="BLLF01001448">
    <property type="protein sequence ID" value="GFH19357.1"/>
    <property type="molecule type" value="Genomic_DNA"/>
</dbReference>